<dbReference type="RefSeq" id="WP_018476050.1">
    <property type="nucleotide sequence ID" value="NZ_BMWX01000009.1"/>
</dbReference>
<dbReference type="Gene3D" id="3.90.640.20">
    <property type="entry name" value="Heat-shock cognate protein, ATPase"/>
    <property type="match status" value="1"/>
</dbReference>
<evidence type="ECO:0000259" key="2">
    <source>
        <dbReference type="Pfam" id="PF13739"/>
    </source>
</evidence>
<dbReference type="Proteomes" id="UP000619457">
    <property type="component" value="Unassembled WGS sequence"/>
</dbReference>
<gene>
    <name evidence="3" type="ORF">GCM10007049_36430</name>
</gene>
<dbReference type="InterPro" id="IPR037126">
    <property type="entry name" value="PdaC/RsiV-like_sf"/>
</dbReference>
<feature type="domain" description="Deacetylase PdaC" evidence="2">
    <location>
        <begin position="53"/>
        <end position="156"/>
    </location>
</feature>
<dbReference type="InterPro" id="IPR021729">
    <property type="entry name" value="DUF3298"/>
</dbReference>
<name>A0A918QCJ2_9BACT</name>
<proteinExistence type="predicted"/>
<dbReference type="PROSITE" id="PS51257">
    <property type="entry name" value="PROKAR_LIPOPROTEIN"/>
    <property type="match status" value="1"/>
</dbReference>
<evidence type="ECO:0000313" key="3">
    <source>
        <dbReference type="EMBL" id="GGZ39768.1"/>
    </source>
</evidence>
<organism evidence="3 4">
    <name type="scientific">Echinicola pacifica</name>
    <dbReference type="NCBI Taxonomy" id="346377"/>
    <lineage>
        <taxon>Bacteria</taxon>
        <taxon>Pseudomonadati</taxon>
        <taxon>Bacteroidota</taxon>
        <taxon>Cytophagia</taxon>
        <taxon>Cytophagales</taxon>
        <taxon>Cyclobacteriaceae</taxon>
        <taxon>Echinicola</taxon>
    </lineage>
</organism>
<reference evidence="3" key="2">
    <citation type="submission" date="2020-09" db="EMBL/GenBank/DDBJ databases">
        <authorList>
            <person name="Sun Q."/>
            <person name="Kim S."/>
        </authorList>
    </citation>
    <scope>NUCLEOTIDE SEQUENCE</scope>
    <source>
        <strain evidence="3">KCTC 12368</strain>
    </source>
</reference>
<reference evidence="3" key="1">
    <citation type="journal article" date="2014" name="Int. J. Syst. Evol. Microbiol.">
        <title>Complete genome sequence of Corynebacterium casei LMG S-19264T (=DSM 44701T), isolated from a smear-ripened cheese.</title>
        <authorList>
            <consortium name="US DOE Joint Genome Institute (JGI-PGF)"/>
            <person name="Walter F."/>
            <person name="Albersmeier A."/>
            <person name="Kalinowski J."/>
            <person name="Ruckert C."/>
        </authorList>
    </citation>
    <scope>NUCLEOTIDE SEQUENCE</scope>
    <source>
        <strain evidence="3">KCTC 12368</strain>
    </source>
</reference>
<dbReference type="InterPro" id="IPR025303">
    <property type="entry name" value="PdaC"/>
</dbReference>
<feature type="domain" description="DUF3298" evidence="1">
    <location>
        <begin position="190"/>
        <end position="253"/>
    </location>
</feature>
<evidence type="ECO:0008006" key="5">
    <source>
        <dbReference type="Google" id="ProtNLM"/>
    </source>
</evidence>
<dbReference type="Pfam" id="PF11738">
    <property type="entry name" value="DUF3298"/>
    <property type="match status" value="1"/>
</dbReference>
<keyword evidence="4" id="KW-1185">Reference proteome</keyword>
<accession>A0A918QCJ2</accession>
<dbReference type="Gene3D" id="3.30.565.40">
    <property type="entry name" value="Fervidobacterium nodosum Rt17-B1 like"/>
    <property type="match status" value="1"/>
</dbReference>
<evidence type="ECO:0000313" key="4">
    <source>
        <dbReference type="Proteomes" id="UP000619457"/>
    </source>
</evidence>
<comment type="caution">
    <text evidence="3">The sequence shown here is derived from an EMBL/GenBank/DDBJ whole genome shotgun (WGS) entry which is preliminary data.</text>
</comment>
<evidence type="ECO:0000259" key="1">
    <source>
        <dbReference type="Pfam" id="PF11738"/>
    </source>
</evidence>
<protein>
    <recommendedName>
        <fullName evidence="5">DUF3298 domain-containing protein</fullName>
    </recommendedName>
</protein>
<dbReference type="Pfam" id="PF13739">
    <property type="entry name" value="PdaC"/>
    <property type="match status" value="1"/>
</dbReference>
<sequence length="263" mass="29311">MKITFLLAVLIGLGSCGGENESNSNSNSENNEQELLGYEEQVLRDSSCLSNTELCAEVSLHYPVFQGAEQAKVDWLNGHVEQQLLMYFDPQQSAPQDSSLKGAVARFLDEATKYNQDSEFQSAWMHQTNAKVSTKTPKGISLMVENSSYTGGAHPISTVMFLNFDLEQQRLLKAKEVVLKQAELQERVLKLFKEKYEVPAAGNLAGDGRFFLDNGEFFLPSAMGYEGEDLVLIYNPYEIAPYSFGLTEIRIPLDSLAGIVWMP</sequence>
<dbReference type="AlphaFoldDB" id="A0A918QCJ2"/>
<dbReference type="EMBL" id="BMWX01000009">
    <property type="protein sequence ID" value="GGZ39768.1"/>
    <property type="molecule type" value="Genomic_DNA"/>
</dbReference>